<dbReference type="AlphaFoldDB" id="A0A1J5RCC3"/>
<dbReference type="NCBIfam" id="TIGR00277">
    <property type="entry name" value="HDIG"/>
    <property type="match status" value="1"/>
</dbReference>
<dbReference type="Pfam" id="PF13487">
    <property type="entry name" value="HD_5"/>
    <property type="match status" value="1"/>
</dbReference>
<dbReference type="EMBL" id="MLJW01000521">
    <property type="protein sequence ID" value="OIQ85789.1"/>
    <property type="molecule type" value="Genomic_DNA"/>
</dbReference>
<dbReference type="GO" id="GO:0071111">
    <property type="term" value="F:cyclic-guanylate-specific phosphodiesterase activity"/>
    <property type="evidence" value="ECO:0007669"/>
    <property type="project" value="UniProtKB-EC"/>
</dbReference>
<dbReference type="SMART" id="SM00471">
    <property type="entry name" value="HDc"/>
    <property type="match status" value="1"/>
</dbReference>
<dbReference type="Gene3D" id="1.10.3210.10">
    <property type="entry name" value="Hypothetical protein af1432"/>
    <property type="match status" value="1"/>
</dbReference>
<dbReference type="SUPFAM" id="SSF109604">
    <property type="entry name" value="HD-domain/PDEase-like"/>
    <property type="match status" value="1"/>
</dbReference>
<protein>
    <submittedName>
        <fullName evidence="2">Cyclic di-GMP phosphodiesterase response regulator RpfG</fullName>
        <ecNumber evidence="2">3.1.4.52</ecNumber>
    </submittedName>
</protein>
<keyword evidence="2" id="KW-0378">Hydrolase</keyword>
<dbReference type="CDD" id="cd00077">
    <property type="entry name" value="HDc"/>
    <property type="match status" value="1"/>
</dbReference>
<accession>A0A1J5RCC3</accession>
<dbReference type="PANTHER" id="PTHR45228">
    <property type="entry name" value="CYCLIC DI-GMP PHOSPHODIESTERASE TM_0186-RELATED"/>
    <property type="match status" value="1"/>
</dbReference>
<dbReference type="InterPro" id="IPR037522">
    <property type="entry name" value="HD_GYP_dom"/>
</dbReference>
<dbReference type="InterPro" id="IPR003607">
    <property type="entry name" value="HD/PDEase_dom"/>
</dbReference>
<name>A0A1J5RCC3_9ZZZZ</name>
<reference evidence="2" key="1">
    <citation type="submission" date="2016-10" db="EMBL/GenBank/DDBJ databases">
        <title>Sequence of Gallionella enrichment culture.</title>
        <authorList>
            <person name="Poehlein A."/>
            <person name="Muehling M."/>
            <person name="Daniel R."/>
        </authorList>
    </citation>
    <scope>NUCLEOTIDE SEQUENCE</scope>
</reference>
<dbReference type="PROSITE" id="PS51832">
    <property type="entry name" value="HD_GYP"/>
    <property type="match status" value="1"/>
</dbReference>
<dbReference type="InterPro" id="IPR052020">
    <property type="entry name" value="Cyclic_di-GMP/3'3'-cGAMP_PDE"/>
</dbReference>
<organism evidence="2">
    <name type="scientific">mine drainage metagenome</name>
    <dbReference type="NCBI Taxonomy" id="410659"/>
    <lineage>
        <taxon>unclassified sequences</taxon>
        <taxon>metagenomes</taxon>
        <taxon>ecological metagenomes</taxon>
    </lineage>
</organism>
<evidence type="ECO:0000259" key="1">
    <source>
        <dbReference type="PROSITE" id="PS51832"/>
    </source>
</evidence>
<evidence type="ECO:0000313" key="2">
    <source>
        <dbReference type="EMBL" id="OIQ85789.1"/>
    </source>
</evidence>
<feature type="domain" description="HD-GYP" evidence="1">
    <location>
        <begin position="17"/>
        <end position="212"/>
    </location>
</feature>
<dbReference type="InterPro" id="IPR006675">
    <property type="entry name" value="HDIG_dom"/>
</dbReference>
<proteinExistence type="predicted"/>
<gene>
    <name evidence="2" type="primary">rpfG_76</name>
    <name evidence="2" type="ORF">GALL_323700</name>
</gene>
<comment type="caution">
    <text evidence="2">The sequence shown here is derived from an EMBL/GenBank/DDBJ whole genome shotgun (WGS) entry which is preliminary data.</text>
</comment>
<sequence length="302" mass="32819">MRNVVMSIFGRNRNHDRDRQGLLSLLNLAWFVEARDPYTGGHLWRVSRYAQALARDAGLTEPEIARISLGGFLHDLGKIGVPDQVLRKPGPLDEAEYQIMRTHPEVGLRLLSAHPFAHWVADAVGSHHERPDGTGYPLGLKAEAIALAARVVGICDAFDAMTSARPYRAAMPIERALDIIAEQAGRQFYAALAERFVAIGRRGDWAHVASHSDAGIPLLDCPHCGPTLVRERDDGEGHALYCRNCSSAFTLVPSGQGLRAQPTGAMGSASDLVARADAGLLHRLMAEFDALALWSLPLRAAT</sequence>
<dbReference type="EC" id="3.1.4.52" evidence="2"/>
<dbReference type="PANTHER" id="PTHR45228:SF1">
    <property type="entry name" value="CYCLIC DI-GMP PHOSPHODIESTERASE TM_0186"/>
    <property type="match status" value="1"/>
</dbReference>